<accession>A0A7W6HD35</accession>
<evidence type="ECO:0000313" key="2">
    <source>
        <dbReference type="EMBL" id="MBB4002847.1"/>
    </source>
</evidence>
<evidence type="ECO:0000313" key="3">
    <source>
        <dbReference type="Proteomes" id="UP000588647"/>
    </source>
</evidence>
<evidence type="ECO:0000256" key="1">
    <source>
        <dbReference type="SAM" id="MobiDB-lite"/>
    </source>
</evidence>
<dbReference type="RefSeq" id="WP_183207384.1">
    <property type="nucleotide sequence ID" value="NZ_JAAAMM010000002.1"/>
</dbReference>
<dbReference type="Proteomes" id="UP000588647">
    <property type="component" value="Unassembled WGS sequence"/>
</dbReference>
<dbReference type="AlphaFoldDB" id="A0A7W6HD35"/>
<feature type="region of interest" description="Disordered" evidence="1">
    <location>
        <begin position="39"/>
        <end position="122"/>
    </location>
</feature>
<sequence length="259" mass="28178">MDSAATSLPLSSLRAEIAGLRVTVAALRLKSLAFKAGFDPSQVRHPRGSGRISGRWRRGGGGKPLQIDIPGPRTTPAAGGSPRTPPKSPRLKLPKPRIGHNGGPPMEDPPELPKRDPGTDTARNRVAKRWALWLLRALRRLPERRIALAARALEAVGYLTGFFDEIETALDEPRPLDDLRRAVKAEADRDGTHVHHIVEKTSAEQDGYPKSMINGYDNLVRIHDTGTRKSRLGIRDAILDMIGSLLGTFSVVVAGRNAS</sequence>
<feature type="compositionally biased region" description="Basic residues" evidence="1">
    <location>
        <begin position="89"/>
        <end position="98"/>
    </location>
</feature>
<organism evidence="2 3">
    <name type="scientific">Aurantimonas endophytica</name>
    <dbReference type="NCBI Taxonomy" id="1522175"/>
    <lineage>
        <taxon>Bacteria</taxon>
        <taxon>Pseudomonadati</taxon>
        <taxon>Pseudomonadota</taxon>
        <taxon>Alphaproteobacteria</taxon>
        <taxon>Hyphomicrobiales</taxon>
        <taxon>Aurantimonadaceae</taxon>
        <taxon>Aurantimonas</taxon>
    </lineage>
</organism>
<comment type="caution">
    <text evidence="2">The sequence shown here is derived from an EMBL/GenBank/DDBJ whole genome shotgun (WGS) entry which is preliminary data.</text>
</comment>
<keyword evidence="3" id="KW-1185">Reference proteome</keyword>
<feature type="compositionally biased region" description="Basic residues" evidence="1">
    <location>
        <begin position="44"/>
        <end position="60"/>
    </location>
</feature>
<proteinExistence type="predicted"/>
<name>A0A7W6HD35_9HYPH</name>
<dbReference type="EMBL" id="JACIEM010000002">
    <property type="protein sequence ID" value="MBB4002847.1"/>
    <property type="molecule type" value="Genomic_DNA"/>
</dbReference>
<protein>
    <submittedName>
        <fullName evidence="2">Uncharacterized protein</fullName>
    </submittedName>
</protein>
<reference evidence="2 3" key="1">
    <citation type="submission" date="2020-08" db="EMBL/GenBank/DDBJ databases">
        <title>Genomic Encyclopedia of Type Strains, Phase IV (KMG-IV): sequencing the most valuable type-strain genomes for metagenomic binning, comparative biology and taxonomic classification.</title>
        <authorList>
            <person name="Goeker M."/>
        </authorList>
    </citation>
    <scope>NUCLEOTIDE SEQUENCE [LARGE SCALE GENOMIC DNA]</scope>
    <source>
        <strain evidence="2 3">DSM 103570</strain>
    </source>
</reference>
<gene>
    <name evidence="2" type="ORF">GGR03_001922</name>
</gene>